<evidence type="ECO:0000256" key="1">
    <source>
        <dbReference type="SAM" id="Phobius"/>
    </source>
</evidence>
<dbReference type="Pfam" id="PF05569">
    <property type="entry name" value="Peptidase_M56"/>
    <property type="match status" value="1"/>
</dbReference>
<evidence type="ECO:0000259" key="2">
    <source>
        <dbReference type="Pfam" id="PF05569"/>
    </source>
</evidence>
<keyword evidence="1" id="KW-0812">Transmembrane</keyword>
<dbReference type="Proteomes" id="UP000029278">
    <property type="component" value="Unassembled WGS sequence"/>
</dbReference>
<feature type="transmembrane region" description="Helical" evidence="1">
    <location>
        <begin position="6"/>
        <end position="25"/>
    </location>
</feature>
<dbReference type="PANTHER" id="PTHR34978:SF3">
    <property type="entry name" value="SLR0241 PROTEIN"/>
    <property type="match status" value="1"/>
</dbReference>
<keyword evidence="1" id="KW-0472">Membrane</keyword>
<dbReference type="RefSeq" id="WP_051985661.1">
    <property type="nucleotide sequence ID" value="NZ_BOSD01000025.1"/>
</dbReference>
<feature type="transmembrane region" description="Helical" evidence="1">
    <location>
        <begin position="37"/>
        <end position="55"/>
    </location>
</feature>
<dbReference type="CDD" id="cd07341">
    <property type="entry name" value="M56_BlaR1_MecR1_like"/>
    <property type="match status" value="1"/>
</dbReference>
<dbReference type="GeneID" id="77009030"/>
<name>A0A090Z944_PAEMA</name>
<dbReference type="Proteomes" id="UP000442469">
    <property type="component" value="Unassembled WGS sequence"/>
</dbReference>
<dbReference type="AlphaFoldDB" id="A0A090Z944"/>
<dbReference type="PANTHER" id="PTHR34978">
    <property type="entry name" value="POSSIBLE SENSOR-TRANSDUCER PROTEIN BLAR"/>
    <property type="match status" value="1"/>
</dbReference>
<protein>
    <submittedName>
        <fullName evidence="3 4">Peptidase M56</fullName>
    </submittedName>
</protein>
<reference evidence="3 5" key="1">
    <citation type="submission" date="2014-04" db="EMBL/GenBank/DDBJ databases">
        <authorList>
            <person name="Bishop-Lilly K.A."/>
            <person name="Broomall S.M."/>
            <person name="Chain P.S."/>
            <person name="Chertkov O."/>
            <person name="Coyne S.R."/>
            <person name="Daligault H.E."/>
            <person name="Davenport K.W."/>
            <person name="Erkkila T."/>
            <person name="Frey K.G."/>
            <person name="Gibbons H.S."/>
            <person name="Gu W."/>
            <person name="Jaissle J."/>
            <person name="Johnson S.L."/>
            <person name="Koroleva G.I."/>
            <person name="Ladner J.T."/>
            <person name="Lo C.-C."/>
            <person name="Minogue T.D."/>
            <person name="Munk C."/>
            <person name="Palacios G.F."/>
            <person name="Redden C.L."/>
            <person name="Rosenzweig C.N."/>
            <person name="Scholz M.B."/>
            <person name="Teshima H."/>
            <person name="Xu Y."/>
        </authorList>
    </citation>
    <scope>NUCLEOTIDE SEQUENCE [LARGE SCALE GENOMIC DNA]</scope>
    <source>
        <strain evidence="3 5">8244</strain>
    </source>
</reference>
<accession>A0A090Z944</accession>
<feature type="transmembrane region" description="Helical" evidence="1">
    <location>
        <begin position="211"/>
        <end position="234"/>
    </location>
</feature>
<dbReference type="PATRIC" id="fig|44252.3.peg.4779"/>
<evidence type="ECO:0000313" key="4">
    <source>
        <dbReference type="EMBL" id="MUG24502.1"/>
    </source>
</evidence>
<evidence type="ECO:0000313" key="6">
    <source>
        <dbReference type="Proteomes" id="UP000442469"/>
    </source>
</evidence>
<reference evidence="4 6" key="2">
    <citation type="submission" date="2019-11" db="EMBL/GenBank/DDBJ databases">
        <title>Draft genome sequences of five Paenibacillus species of dairy origin.</title>
        <authorList>
            <person name="Olajide A.M."/>
            <person name="Chen S."/>
            <person name="Lapointe G."/>
        </authorList>
    </citation>
    <scope>NUCLEOTIDE SEQUENCE [LARGE SCALE GENOMIC DNA]</scope>
    <source>
        <strain evidence="4 6">3CT49</strain>
    </source>
</reference>
<dbReference type="OrthoDB" id="9770467at2"/>
<organism evidence="3 5">
    <name type="scientific">Paenibacillus macerans</name>
    <name type="common">Bacillus macerans</name>
    <dbReference type="NCBI Taxonomy" id="44252"/>
    <lineage>
        <taxon>Bacteria</taxon>
        <taxon>Bacillati</taxon>
        <taxon>Bacillota</taxon>
        <taxon>Bacilli</taxon>
        <taxon>Bacillales</taxon>
        <taxon>Paenibacillaceae</taxon>
        <taxon>Paenibacillus</taxon>
    </lineage>
</organism>
<dbReference type="HOGENOM" id="CLU_013716_3_2_9"/>
<dbReference type="InterPro" id="IPR052173">
    <property type="entry name" value="Beta-lactam_resp_regulator"/>
</dbReference>
<dbReference type="STRING" id="44252.DJ90_4526"/>
<gene>
    <name evidence="3" type="ORF">DJ90_4526</name>
    <name evidence="4" type="ORF">GNQ08_19185</name>
</gene>
<dbReference type="InterPro" id="IPR008756">
    <property type="entry name" value="Peptidase_M56"/>
</dbReference>
<evidence type="ECO:0000313" key="3">
    <source>
        <dbReference type="EMBL" id="KFN00861.1"/>
    </source>
</evidence>
<keyword evidence="1" id="KW-1133">Transmembrane helix</keyword>
<comment type="caution">
    <text evidence="3">The sequence shown here is derived from an EMBL/GenBank/DDBJ whole genome shotgun (WGS) entry which is preliminary data.</text>
</comment>
<proteinExistence type="predicted"/>
<dbReference type="EMBL" id="WNZZ01000015">
    <property type="protein sequence ID" value="MUG24502.1"/>
    <property type="molecule type" value="Genomic_DNA"/>
</dbReference>
<sequence length="431" mass="47990">MRGFLGTLIECSISMTVLIFGFMAVTPWLSKRYAAKWIYYAWAIIVAGLIFPLRFHAGAALIPVNIIPPAEVRQAMQEYGDTAGTQALIPAGKESLGLTAASSWEQAAGGLWLAGVVIFAAYYGLKHYRFLKLVKRWRQPADPQMYEILLNIKSDLGITKQVGLYIAPCVTSPMLTGFVNPALLLPAQHFSADELPYILKHELIHFKRKDLWYKSLVFVAAAMHWFNPAVYLMAKSIAKQCEISCDAEVVKGADDAARQQYSETILRVIRNQSKLQTMFSTNFHGGLKEMKQRIFGIMDIAKKKNGIVVLGLILLGTIGSGIAFPANQEAAAGSYAEEAVASAREQAGTANWMDSEETAQSYAEYEKYGLTFDKKIHRFYYHGKLVRSFADELDGNGTYRFFTFPDGAFDLEAVRNADGRIEKLVEISDKN</sequence>
<dbReference type="EMBL" id="JMQA01000039">
    <property type="protein sequence ID" value="KFN00861.1"/>
    <property type="molecule type" value="Genomic_DNA"/>
</dbReference>
<feature type="domain" description="Peptidase M56" evidence="2">
    <location>
        <begin position="8"/>
        <end position="295"/>
    </location>
</feature>
<keyword evidence="5" id="KW-1185">Reference proteome</keyword>
<feature type="transmembrane region" description="Helical" evidence="1">
    <location>
        <begin position="107"/>
        <end position="125"/>
    </location>
</feature>
<evidence type="ECO:0000313" key="5">
    <source>
        <dbReference type="Proteomes" id="UP000029278"/>
    </source>
</evidence>